<reference evidence="1" key="1">
    <citation type="submission" date="2023-04" db="EMBL/GenBank/DDBJ databases">
        <title>A chromosome-level genome assembly of the parasitoid wasp Eretmocerus hayati.</title>
        <authorList>
            <person name="Zhong Y."/>
            <person name="Liu S."/>
            <person name="Liu Y."/>
        </authorList>
    </citation>
    <scope>NUCLEOTIDE SEQUENCE</scope>
    <source>
        <strain evidence="1">ZJU_SS_LIU_2023</strain>
    </source>
</reference>
<evidence type="ECO:0000313" key="2">
    <source>
        <dbReference type="Proteomes" id="UP001239111"/>
    </source>
</evidence>
<comment type="caution">
    <text evidence="1">The sequence shown here is derived from an EMBL/GenBank/DDBJ whole genome shotgun (WGS) entry which is preliminary data.</text>
</comment>
<evidence type="ECO:0000313" key="1">
    <source>
        <dbReference type="EMBL" id="KAJ8672029.1"/>
    </source>
</evidence>
<proteinExistence type="predicted"/>
<name>A0ACC2NLR0_9HYME</name>
<accession>A0ACC2NLR0</accession>
<protein>
    <submittedName>
        <fullName evidence="1">Uncharacterized protein</fullName>
    </submittedName>
</protein>
<gene>
    <name evidence="1" type="ORF">QAD02_003288</name>
</gene>
<keyword evidence="2" id="KW-1185">Reference proteome</keyword>
<sequence>MGLEDGALRLTVKLYEKRDFSKAMVQTVIELLSDFIKENYDPSLLDEVDGSLQGAVRDKVSSTIHKVFEIFKCPIQNLDSEHKRLKKYTELGLYRQPILDTVACLETTKLSGTNLRVSNEKITLVRVPLVIGLERLLETEGLFEATMFYYEFFDARKAFEDEFGSG</sequence>
<organism evidence="1 2">
    <name type="scientific">Eretmocerus hayati</name>
    <dbReference type="NCBI Taxonomy" id="131215"/>
    <lineage>
        <taxon>Eukaryota</taxon>
        <taxon>Metazoa</taxon>
        <taxon>Ecdysozoa</taxon>
        <taxon>Arthropoda</taxon>
        <taxon>Hexapoda</taxon>
        <taxon>Insecta</taxon>
        <taxon>Pterygota</taxon>
        <taxon>Neoptera</taxon>
        <taxon>Endopterygota</taxon>
        <taxon>Hymenoptera</taxon>
        <taxon>Apocrita</taxon>
        <taxon>Proctotrupomorpha</taxon>
        <taxon>Chalcidoidea</taxon>
        <taxon>Aphelinidae</taxon>
        <taxon>Aphelininae</taxon>
        <taxon>Eretmocerus</taxon>
    </lineage>
</organism>
<dbReference type="Proteomes" id="UP001239111">
    <property type="component" value="Chromosome 3"/>
</dbReference>
<dbReference type="EMBL" id="CM056743">
    <property type="protein sequence ID" value="KAJ8672029.1"/>
    <property type="molecule type" value="Genomic_DNA"/>
</dbReference>